<sequence length="323" mass="36507">MLFITNRFPTQSIRTRKGRRFTFDLDNNAPSNSVFYCETGADGNHTEITSAELLGRVRDSNYRQILLFIHGFNTLPDKVFGMTAELQKLCDKAKPKEALVLPLIWPSDNDKGIVQDYWDDQKSADQSGFSFARVLERFLDWRNSEEGAPDGTPCLKRINVLAHSMGNRVLRQSLSLWDRYDLASGVPLLFRNTFMVAADVVNETLHEGQTGALISHASRNVVVYFASDDLALRASKAANLKNRVASRRLGHTGPENTDLTPRNVFQVDCDDVNTRYDPPTGHNYFRSGTRRGQAGLVFKHIFQCIESGRVFPDDPHQRSVILR</sequence>
<keyword evidence="2" id="KW-1185">Reference proteome</keyword>
<evidence type="ECO:0000313" key="1">
    <source>
        <dbReference type="EMBL" id="MCV3272039.1"/>
    </source>
</evidence>
<proteinExistence type="predicted"/>
<dbReference type="InterPro" id="IPR010297">
    <property type="entry name" value="DUF900_hydrolase"/>
</dbReference>
<dbReference type="InterPro" id="IPR029058">
    <property type="entry name" value="AB_hydrolase_fold"/>
</dbReference>
<protein>
    <submittedName>
        <fullName evidence="1">Alpha/beta hydrolase</fullName>
    </submittedName>
</protein>
<accession>A0ABT3BG11</accession>
<keyword evidence="1" id="KW-0378">Hydrolase</keyword>
<dbReference type="GO" id="GO:0016787">
    <property type="term" value="F:hydrolase activity"/>
    <property type="evidence" value="ECO:0007669"/>
    <property type="project" value="UniProtKB-KW"/>
</dbReference>
<name>A0ABT3BG11_9RHOB</name>
<dbReference type="RefSeq" id="WP_263844363.1">
    <property type="nucleotide sequence ID" value="NZ_JALIEB010000006.1"/>
</dbReference>
<reference evidence="1 2" key="1">
    <citation type="submission" date="2022-04" db="EMBL/GenBank/DDBJ databases">
        <title>Roseobacter sp. WL0113 is a bacterium isolated from neritic sediment.</title>
        <authorList>
            <person name="Wang L."/>
            <person name="He W."/>
            <person name="Zhang D.-F."/>
        </authorList>
    </citation>
    <scope>NUCLEOTIDE SEQUENCE [LARGE SCALE GENOMIC DNA]</scope>
    <source>
        <strain evidence="1 2">WL0113</strain>
    </source>
</reference>
<organism evidence="1 2">
    <name type="scientific">Roseobacter sinensis</name>
    <dbReference type="NCBI Taxonomy" id="2931391"/>
    <lineage>
        <taxon>Bacteria</taxon>
        <taxon>Pseudomonadati</taxon>
        <taxon>Pseudomonadota</taxon>
        <taxon>Alphaproteobacteria</taxon>
        <taxon>Rhodobacterales</taxon>
        <taxon>Roseobacteraceae</taxon>
        <taxon>Roseobacter</taxon>
    </lineage>
</organism>
<evidence type="ECO:0000313" key="2">
    <source>
        <dbReference type="Proteomes" id="UP001208690"/>
    </source>
</evidence>
<dbReference type="Pfam" id="PF05990">
    <property type="entry name" value="DUF900"/>
    <property type="match status" value="1"/>
</dbReference>
<dbReference type="EMBL" id="JALIEB010000006">
    <property type="protein sequence ID" value="MCV3272039.1"/>
    <property type="molecule type" value="Genomic_DNA"/>
</dbReference>
<comment type="caution">
    <text evidence="1">The sequence shown here is derived from an EMBL/GenBank/DDBJ whole genome shotgun (WGS) entry which is preliminary data.</text>
</comment>
<dbReference type="Gene3D" id="3.40.50.1820">
    <property type="entry name" value="alpha/beta hydrolase"/>
    <property type="match status" value="1"/>
</dbReference>
<dbReference type="Proteomes" id="UP001208690">
    <property type="component" value="Unassembled WGS sequence"/>
</dbReference>
<gene>
    <name evidence="1" type="ORF">MUB52_11435</name>
</gene>